<name>A0A0D2MGQ0_9CHLO</name>
<dbReference type="KEGG" id="mng:MNEG_13752"/>
<dbReference type="OrthoDB" id="2582433at2759"/>
<reference evidence="2 3" key="1">
    <citation type="journal article" date="2013" name="BMC Genomics">
        <title>Reconstruction of the lipid metabolism for the microalga Monoraphidium neglectum from its genome sequence reveals characteristics suitable for biofuel production.</title>
        <authorList>
            <person name="Bogen C."/>
            <person name="Al-Dilaimi A."/>
            <person name="Albersmeier A."/>
            <person name="Wichmann J."/>
            <person name="Grundmann M."/>
            <person name="Rupp O."/>
            <person name="Lauersen K.J."/>
            <person name="Blifernez-Klassen O."/>
            <person name="Kalinowski J."/>
            <person name="Goesmann A."/>
            <person name="Mussgnug J.H."/>
            <person name="Kruse O."/>
        </authorList>
    </citation>
    <scope>NUCLEOTIDE SEQUENCE [LARGE SCALE GENOMIC DNA]</scope>
    <source>
        <strain evidence="2 3">SAG 48.87</strain>
    </source>
</reference>
<dbReference type="Pfam" id="PF11997">
    <property type="entry name" value="DUF3492"/>
    <property type="match status" value="1"/>
</dbReference>
<evidence type="ECO:0000313" key="2">
    <source>
        <dbReference type="EMBL" id="KIY94210.1"/>
    </source>
</evidence>
<sequence>MMLRREPLLRGYWRAYDTLDGAGCRAVKERDVPLVQFALGTGVLSSTPTHHSHMAHSLDTLAAANYVPGNSYSYYNPLAASNAAATAAAGAGGALAPLKAVAMDSGTWPMDGGGVATCREQVCQGTDDVSWHAEAEVAHDLKQVIIKMRAQPNCTKVNLTIQWDTQHDSPNQSTFCSVPYTQLTRRAYVTTPDAVRERFLPIWRCLLVALRKANVTSEGADSVATGEAFAGLWQYFQTHDWDFTWSDPQVSEVFAFEFKVAAASMPNTCADRPQIGGADPTPSELASLFDLFQHYLKTMCLTVPSDATVMQASHHGLQALAGLVAQMRTNQSLQVWEHGVLMRERLIYLDCFKRNLLPHFVNEQLTRFHRVAGQVLYRLSDMVVPCNATFNTVWELWLGTDPNRLMPLLNALEIEHYPCLQDNEAPEPTAAMLSHVYALKDIMSAIRAAAIIVHDYGVKEYKLEGGLTAPDGTRVQGLIRSCRR</sequence>
<dbReference type="EMBL" id="KK104244">
    <property type="protein sequence ID" value="KIY94210.1"/>
    <property type="molecule type" value="Genomic_DNA"/>
</dbReference>
<dbReference type="InterPro" id="IPR022622">
    <property type="entry name" value="DUF3492"/>
</dbReference>
<evidence type="ECO:0000313" key="3">
    <source>
        <dbReference type="Proteomes" id="UP000054498"/>
    </source>
</evidence>
<dbReference type="Proteomes" id="UP000054498">
    <property type="component" value="Unassembled WGS sequence"/>
</dbReference>
<feature type="domain" description="DUF3492" evidence="1">
    <location>
        <begin position="293"/>
        <end position="402"/>
    </location>
</feature>
<dbReference type="STRING" id="145388.A0A0D2MGQ0"/>
<evidence type="ECO:0000259" key="1">
    <source>
        <dbReference type="Pfam" id="PF11997"/>
    </source>
</evidence>
<dbReference type="RefSeq" id="XP_013893230.1">
    <property type="nucleotide sequence ID" value="XM_014037776.1"/>
</dbReference>
<organism evidence="2 3">
    <name type="scientific">Monoraphidium neglectum</name>
    <dbReference type="NCBI Taxonomy" id="145388"/>
    <lineage>
        <taxon>Eukaryota</taxon>
        <taxon>Viridiplantae</taxon>
        <taxon>Chlorophyta</taxon>
        <taxon>core chlorophytes</taxon>
        <taxon>Chlorophyceae</taxon>
        <taxon>CS clade</taxon>
        <taxon>Sphaeropleales</taxon>
        <taxon>Selenastraceae</taxon>
        <taxon>Monoraphidium</taxon>
    </lineage>
</organism>
<dbReference type="GeneID" id="25731246"/>
<dbReference type="AlphaFoldDB" id="A0A0D2MGQ0"/>
<protein>
    <recommendedName>
        <fullName evidence="1">DUF3492 domain-containing protein</fullName>
    </recommendedName>
</protein>
<gene>
    <name evidence="2" type="ORF">MNEG_13752</name>
</gene>
<proteinExistence type="predicted"/>
<keyword evidence="3" id="KW-1185">Reference proteome</keyword>
<dbReference type="SUPFAM" id="SSF53756">
    <property type="entry name" value="UDP-Glycosyltransferase/glycogen phosphorylase"/>
    <property type="match status" value="1"/>
</dbReference>
<accession>A0A0D2MGQ0</accession>